<evidence type="ECO:0000256" key="6">
    <source>
        <dbReference type="ARBA" id="ARBA00022692"/>
    </source>
</evidence>
<keyword evidence="9 13" id="KW-0472">Membrane</keyword>
<comment type="caution">
    <text evidence="17">The sequence shown here is derived from an EMBL/GenBank/DDBJ whole genome shotgun (WGS) entry which is preliminary data.</text>
</comment>
<keyword evidence="8 13" id="KW-1133">Transmembrane helix</keyword>
<evidence type="ECO:0000256" key="4">
    <source>
        <dbReference type="ARBA" id="ARBA00022448"/>
    </source>
</evidence>
<dbReference type="InterPro" id="IPR028053">
    <property type="entry name" value="Membr_insert_YidC_N"/>
</dbReference>
<dbReference type="PRINTS" id="PR01900">
    <property type="entry name" value="YIDCPROTEIN"/>
</dbReference>
<feature type="transmembrane region" description="Helical" evidence="13">
    <location>
        <begin position="455"/>
        <end position="478"/>
    </location>
</feature>
<dbReference type="CDD" id="cd20070">
    <property type="entry name" value="5TM_YidC_Alb3"/>
    <property type="match status" value="1"/>
</dbReference>
<dbReference type="InterPro" id="IPR001708">
    <property type="entry name" value="YidC/ALB3/OXA1/COX18"/>
</dbReference>
<evidence type="ECO:0000259" key="16">
    <source>
        <dbReference type="Pfam" id="PF14849"/>
    </source>
</evidence>
<dbReference type="GO" id="GO:0032977">
    <property type="term" value="F:membrane insertase activity"/>
    <property type="evidence" value="ECO:0007669"/>
    <property type="project" value="InterPro"/>
</dbReference>
<evidence type="ECO:0000313" key="17">
    <source>
        <dbReference type="EMBL" id="MEJ8568708.1"/>
    </source>
</evidence>
<evidence type="ECO:0000256" key="14">
    <source>
        <dbReference type="SAM" id="MobiDB-lite"/>
    </source>
</evidence>
<evidence type="ECO:0000256" key="3">
    <source>
        <dbReference type="ARBA" id="ARBA00015325"/>
    </source>
</evidence>
<keyword evidence="7 13" id="KW-0653">Protein transport</keyword>
<dbReference type="InterPro" id="IPR038221">
    <property type="entry name" value="YidC_periplasmic_sf"/>
</dbReference>
<organism evidence="17 18">
    <name type="scientific">Elongatibacter sediminis</name>
    <dbReference type="NCBI Taxonomy" id="3119006"/>
    <lineage>
        <taxon>Bacteria</taxon>
        <taxon>Pseudomonadati</taxon>
        <taxon>Pseudomonadota</taxon>
        <taxon>Gammaproteobacteria</taxon>
        <taxon>Chromatiales</taxon>
        <taxon>Wenzhouxiangellaceae</taxon>
        <taxon>Elongatibacter</taxon>
    </lineage>
</organism>
<evidence type="ECO:0000256" key="8">
    <source>
        <dbReference type="ARBA" id="ARBA00022989"/>
    </source>
</evidence>
<feature type="transmembrane region" description="Helical" evidence="13">
    <location>
        <begin position="392"/>
        <end position="411"/>
    </location>
</feature>
<evidence type="ECO:0000256" key="7">
    <source>
        <dbReference type="ARBA" id="ARBA00022927"/>
    </source>
</evidence>
<reference evidence="17 18" key="1">
    <citation type="submission" date="2024-02" db="EMBL/GenBank/DDBJ databases">
        <title>A novel Wenzhouxiangellaceae bacterium, isolated from coastal sediments.</title>
        <authorList>
            <person name="Du Z.-J."/>
            <person name="Ye Y.-Q."/>
            <person name="Zhang X.-Y."/>
        </authorList>
    </citation>
    <scope>NUCLEOTIDE SEQUENCE [LARGE SCALE GENOMIC DNA]</scope>
    <source>
        <strain evidence="17 18">CH-27</strain>
    </source>
</reference>
<keyword evidence="18" id="KW-1185">Reference proteome</keyword>
<accession>A0AAW9RIN5</accession>
<dbReference type="GO" id="GO:0015031">
    <property type="term" value="P:protein transport"/>
    <property type="evidence" value="ECO:0007669"/>
    <property type="project" value="UniProtKB-KW"/>
</dbReference>
<comment type="function">
    <text evidence="13">Required for the insertion and/or proper folding and/or complex formation of integral membrane proteins into the membrane. Involved in integration of membrane proteins that insert both dependently and independently of the Sec translocase complex, as well as at least some lipoproteins. Aids folding of multispanning membrane proteins.</text>
</comment>
<dbReference type="Gene3D" id="2.70.98.90">
    <property type="match status" value="1"/>
</dbReference>
<evidence type="ECO:0000256" key="1">
    <source>
        <dbReference type="ARBA" id="ARBA00004429"/>
    </source>
</evidence>
<dbReference type="GO" id="GO:0051205">
    <property type="term" value="P:protein insertion into membrane"/>
    <property type="evidence" value="ECO:0007669"/>
    <property type="project" value="TreeGrafter"/>
</dbReference>
<dbReference type="HAMAP" id="MF_01810">
    <property type="entry name" value="YidC_type1"/>
    <property type="match status" value="1"/>
</dbReference>
<dbReference type="InterPro" id="IPR028055">
    <property type="entry name" value="YidC/Oxa/ALB_C"/>
</dbReference>
<feature type="compositionally biased region" description="Polar residues" evidence="14">
    <location>
        <begin position="80"/>
        <end position="99"/>
    </location>
</feature>
<name>A0AAW9RIN5_9GAMM</name>
<dbReference type="RefSeq" id="WP_354696031.1">
    <property type="nucleotide sequence ID" value="NZ_JAZHOG010000009.1"/>
</dbReference>
<keyword evidence="4 13" id="KW-0813">Transport</keyword>
<dbReference type="PANTHER" id="PTHR12428:SF65">
    <property type="entry name" value="CYTOCHROME C OXIDASE ASSEMBLY PROTEIN COX18, MITOCHONDRIAL"/>
    <property type="match status" value="1"/>
</dbReference>
<evidence type="ECO:0000259" key="15">
    <source>
        <dbReference type="Pfam" id="PF02096"/>
    </source>
</evidence>
<evidence type="ECO:0000256" key="9">
    <source>
        <dbReference type="ARBA" id="ARBA00023136"/>
    </source>
</evidence>
<feature type="transmembrane region" description="Helical" evidence="13">
    <location>
        <begin position="532"/>
        <end position="556"/>
    </location>
</feature>
<evidence type="ECO:0000256" key="13">
    <source>
        <dbReference type="HAMAP-Rule" id="MF_01810"/>
    </source>
</evidence>
<evidence type="ECO:0000256" key="12">
    <source>
        <dbReference type="ARBA" id="ARBA00033342"/>
    </source>
</evidence>
<dbReference type="PANTHER" id="PTHR12428">
    <property type="entry name" value="OXA1"/>
    <property type="match status" value="1"/>
</dbReference>
<evidence type="ECO:0000256" key="5">
    <source>
        <dbReference type="ARBA" id="ARBA00022475"/>
    </source>
</evidence>
<gene>
    <name evidence="13 17" type="primary">yidC</name>
    <name evidence="17" type="ORF">V3330_13830</name>
</gene>
<evidence type="ECO:0000256" key="2">
    <source>
        <dbReference type="ARBA" id="ARBA00010527"/>
    </source>
</evidence>
<dbReference type="Pfam" id="PF02096">
    <property type="entry name" value="60KD_IMP"/>
    <property type="match status" value="1"/>
</dbReference>
<feature type="domain" description="Membrane insertase YidC N-terminal" evidence="16">
    <location>
        <begin position="101"/>
        <end position="381"/>
    </location>
</feature>
<keyword evidence="5 13" id="KW-1003">Cell membrane</keyword>
<protein>
    <recommendedName>
        <fullName evidence="3 13">Membrane protein insertase YidC</fullName>
    </recommendedName>
    <alternativeName>
        <fullName evidence="12 13">Foldase YidC</fullName>
    </alternativeName>
    <alternativeName>
        <fullName evidence="11 13">Membrane integrase YidC</fullName>
    </alternativeName>
    <alternativeName>
        <fullName evidence="13">Membrane protein YidC</fullName>
    </alternativeName>
</protein>
<proteinExistence type="inferred from homology"/>
<comment type="subunit">
    <text evidence="13">Interacts with the Sec translocase complex via SecD. Specifically interacts with transmembrane segments of nascent integral membrane proteins during membrane integration.</text>
</comment>
<dbReference type="GO" id="GO:0005886">
    <property type="term" value="C:plasma membrane"/>
    <property type="evidence" value="ECO:0007669"/>
    <property type="project" value="UniProtKB-SubCell"/>
</dbReference>
<evidence type="ECO:0000256" key="11">
    <source>
        <dbReference type="ARBA" id="ARBA00033245"/>
    </source>
</evidence>
<evidence type="ECO:0000313" key="18">
    <source>
        <dbReference type="Proteomes" id="UP001359886"/>
    </source>
</evidence>
<comment type="similarity">
    <text evidence="2 13">Belongs to the OXA1/ALB3/YidC family. Type 1 subfamily.</text>
</comment>
<sequence length="578" mass="63802">MANLRPVLLIGLLVLGGMLWVEWQKDYGPQFGAQQAAPEAPAATGSATVSADGLPSVPGGASDLPPPDAAPVVPGDEAASQTADGMSASRPASGTSPSPVVTVRTDVLAMEIDLVGGSVVSAQLLNYPVTLEQPENKVQLLRRAGPHLFIAQSGLLSERPAPNHTTTYQAEQREYVLADGADELRIPLSWTSGDGIRVTRTFVLRRGAYELAVHDQVENQSATPWTGSRYDQLQRSITDEDTERTYTNPGTYSFTGIAFYSPEDKFEKVAFDDVADDPFNKTFSGGWLSMIQHYFFAAWIPPADVTVAYSTQEIAPDGWPRYLARAVAPAQTIQPGARGEFVSRLYLGPKLQEELEEVAPGLEHTVNYGIFTVFSKPLFWLLSHIHALVGNWGWAIVLLTVLIKAAFFKLTEAQYRSMARMRKLQPRIEQLKERYGDDRQRMSQAMMELYKKEKVNPLGGCLPILVQIPIFIALYWVLLESVELRQAPFVGWIQNLSVRDPYFILPALNAGFMIATQRLTPMAGMDPLQRKMMNLMPVVFAVMFAFFPAGLVLYWATNAGLSLAQQLYITRKIAAADN</sequence>
<keyword evidence="10 13" id="KW-0143">Chaperone</keyword>
<feature type="compositionally biased region" description="Low complexity" evidence="14">
    <location>
        <begin position="70"/>
        <end position="79"/>
    </location>
</feature>
<dbReference type="InterPro" id="IPR047196">
    <property type="entry name" value="YidC_ALB_C"/>
</dbReference>
<feature type="domain" description="Membrane insertase YidC/Oxa/ALB C-terminal" evidence="15">
    <location>
        <begin position="392"/>
        <end position="571"/>
    </location>
</feature>
<feature type="transmembrane region" description="Helical" evidence="13">
    <location>
        <begin position="502"/>
        <end position="520"/>
    </location>
</feature>
<comment type="subcellular location">
    <subcellularLocation>
        <location evidence="1">Cell inner membrane</location>
        <topology evidence="1">Multi-pass membrane protein</topology>
    </subcellularLocation>
    <subcellularLocation>
        <location evidence="13">Cell membrane</location>
        <topology evidence="13">Multi-pass membrane protein</topology>
    </subcellularLocation>
</comment>
<dbReference type="PRINTS" id="PR00701">
    <property type="entry name" value="60KDINNERMP"/>
</dbReference>
<dbReference type="InterPro" id="IPR019998">
    <property type="entry name" value="Membr_insert_YidC"/>
</dbReference>
<dbReference type="NCBIfam" id="NF002352">
    <property type="entry name" value="PRK01318.1-3"/>
    <property type="match status" value="1"/>
</dbReference>
<evidence type="ECO:0000256" key="10">
    <source>
        <dbReference type="ARBA" id="ARBA00023186"/>
    </source>
</evidence>
<keyword evidence="6 13" id="KW-0812">Transmembrane</keyword>
<feature type="region of interest" description="Disordered" evidence="14">
    <location>
        <begin position="38"/>
        <end position="99"/>
    </location>
</feature>
<dbReference type="EMBL" id="JAZHOG010000009">
    <property type="protein sequence ID" value="MEJ8568708.1"/>
    <property type="molecule type" value="Genomic_DNA"/>
</dbReference>
<feature type="compositionally biased region" description="Low complexity" evidence="14">
    <location>
        <begin position="38"/>
        <end position="47"/>
    </location>
</feature>
<dbReference type="AlphaFoldDB" id="A0AAW9RIN5"/>
<dbReference type="Proteomes" id="UP001359886">
    <property type="component" value="Unassembled WGS sequence"/>
</dbReference>
<dbReference type="Pfam" id="PF14849">
    <property type="entry name" value="YidC_periplas"/>
    <property type="match status" value="1"/>
</dbReference>
<dbReference type="NCBIfam" id="TIGR03593">
    <property type="entry name" value="yidC_nterm"/>
    <property type="match status" value="1"/>
</dbReference>
<dbReference type="NCBIfam" id="TIGR03592">
    <property type="entry name" value="yidC_oxa1_cterm"/>
    <property type="match status" value="1"/>
</dbReference>
<dbReference type="CDD" id="cd19961">
    <property type="entry name" value="EcYidC-like_peri"/>
    <property type="match status" value="1"/>
</dbReference>